<sequence>MNSALLTDGYKLDHRRQYPKGTEYVYSNWTPRSNEYLPEAKDGAVVFGIQYFIKKYLIENFNRHFFNLPEDKAVSSFKRRVDTFLGKNEVGSEHIRELHRLGYLPIRMKALPEGSICPIRVPMVTVINTNPKFFWVTNYLETLMSCEFWLPMTSATIARIYRKELERHAEKTGFTPDVNLGFLCHDFSMRGMAGLEAAITSGMGHLTSFVGSETIPAIDAVEEYYNANAEKEVIAMTVPASEHSVMCAGGKEDEIQTFKRFITEIYVDGFCSIVSDTWDLWQVITDYLPRLKDIIMNRDGRLVIRPDSGNPVDIICGIKPEDIVELNGKEYHIPGVMKDAQYSESIQEAILTYPDDPVYKAMEVSSAEKKGVYELLWDLFGGITNEKGYKVLDPHIGVIYGDSITIERQKEIYRRLEEKGFAATNLVLGIGSYTYQYRTRDSLGFAMKATWCQVDGIAREIYKSPKTDSGMKKSLKGLIRVDKDENGKYYATDCVSKEQEAGGCLETVFEDGKLVKEVSFSQIRKRLCNQ</sequence>
<dbReference type="Proteomes" id="UP000306319">
    <property type="component" value="Unassembled WGS sequence"/>
</dbReference>
<accession>A0AC61RNL9</accession>
<organism evidence="1 2">
    <name type="scientific">Lepagella muris</name>
    <dbReference type="NCBI Taxonomy" id="3032870"/>
    <lineage>
        <taxon>Bacteria</taxon>
        <taxon>Pseudomonadati</taxon>
        <taxon>Bacteroidota</taxon>
        <taxon>Bacteroidia</taxon>
        <taxon>Bacteroidales</taxon>
        <taxon>Muribaculaceae</taxon>
        <taxon>Lepagella</taxon>
    </lineage>
</organism>
<keyword evidence="1" id="KW-0328">Glycosyltransferase</keyword>
<name>A0AC61RNL9_9BACT</name>
<reference evidence="1" key="1">
    <citation type="submission" date="2019-04" db="EMBL/GenBank/DDBJ databases">
        <title>Microbes associate with the intestines of laboratory mice.</title>
        <authorList>
            <person name="Navarre W."/>
            <person name="Wong E."/>
            <person name="Huang K."/>
            <person name="Tropini C."/>
            <person name="Ng K."/>
            <person name="Yu B."/>
        </authorList>
    </citation>
    <scope>NUCLEOTIDE SEQUENCE</scope>
    <source>
        <strain evidence="1">NM04_E33</strain>
    </source>
</reference>
<keyword evidence="1" id="KW-0436">Ligase</keyword>
<gene>
    <name evidence="1" type="ORF">E5331_01135</name>
</gene>
<protein>
    <submittedName>
        <fullName evidence="1">Nicotinate phosphoribosyltransferase</fullName>
        <ecNumber evidence="1">6.3.4.21</ecNumber>
    </submittedName>
</protein>
<dbReference type="EC" id="6.3.4.21" evidence="1"/>
<evidence type="ECO:0000313" key="1">
    <source>
        <dbReference type="EMBL" id="TGY81015.1"/>
    </source>
</evidence>
<keyword evidence="1" id="KW-0808">Transferase</keyword>
<comment type="caution">
    <text evidence="1">The sequence shown here is derived from an EMBL/GenBank/DDBJ whole genome shotgun (WGS) entry which is preliminary data.</text>
</comment>
<proteinExistence type="predicted"/>
<dbReference type="EMBL" id="SRYB01000001">
    <property type="protein sequence ID" value="TGY81015.1"/>
    <property type="molecule type" value="Genomic_DNA"/>
</dbReference>
<evidence type="ECO:0000313" key="2">
    <source>
        <dbReference type="Proteomes" id="UP000306319"/>
    </source>
</evidence>
<keyword evidence="2" id="KW-1185">Reference proteome</keyword>